<dbReference type="GO" id="GO:0004553">
    <property type="term" value="F:hydrolase activity, hydrolyzing O-glycosyl compounds"/>
    <property type="evidence" value="ECO:0007669"/>
    <property type="project" value="InterPro"/>
</dbReference>
<comment type="caution">
    <text evidence="2">The sequence shown here is derived from an EMBL/GenBank/DDBJ whole genome shotgun (WGS) entry which is preliminary data.</text>
</comment>
<evidence type="ECO:0000313" key="3">
    <source>
        <dbReference type="Proteomes" id="UP000248395"/>
    </source>
</evidence>
<feature type="domain" description="UDP-N-acetylglucosamine 2-epimerase" evidence="1">
    <location>
        <begin position="27"/>
        <end position="375"/>
    </location>
</feature>
<dbReference type="Gene3D" id="3.40.50.2000">
    <property type="entry name" value="Glycogen Phosphorylase B"/>
    <property type="match status" value="2"/>
</dbReference>
<dbReference type="EMBL" id="QJKC01000004">
    <property type="protein sequence ID" value="PXX49499.1"/>
    <property type="molecule type" value="Genomic_DNA"/>
</dbReference>
<protein>
    <submittedName>
        <fullName evidence="2">UDP-N-acetylglucosamine 2-epimerase (Non-hydrolysing)/GDP/UDP-N,N'-diacetylbacillosamine 2-epimerase (Hydrolysing)</fullName>
    </submittedName>
</protein>
<dbReference type="GO" id="GO:0006047">
    <property type="term" value="P:UDP-N-acetylglucosamine metabolic process"/>
    <property type="evidence" value="ECO:0007669"/>
    <property type="project" value="InterPro"/>
</dbReference>
<sequence length="395" mass="42684">MSDQAPRRICFVTATRADYGHLYWVMKAVQADAALQLQVIVTGAHLCEQWGRTEQVVVRDGFPVDARIEMQMAGDSGVGVSKSTALATMGFAEAYERLSPDLVVLLGDRYEELAAAQAALFMRVPVAHIHGGETSEGAMDESIRHAVTKMSHVHFAAAEAYRQRILQMGENPAMVFNYGAPGLDHLQRTPMMSLAELEQDLGVALAEKPVFLVTYHPATLGDMEPGAAADELMSALEAYPDAAVIFTGVNADAGNAAISSRIQAYAARYPQRVRFFNSLGQRRYLSLMQCADVVIGNSSSGLIEAPAVRVPTVNIGDRQRGRLKALSVIDCLENAGDIRRAIDLALSESFMAGLPQDVSLYGKGDAAVRIAQKLKTVGLDGVLAKKFYDYMPSGN</sequence>
<reference evidence="2 3" key="1">
    <citation type="submission" date="2018-05" db="EMBL/GenBank/DDBJ databases">
        <title>Genomic Encyclopedia of Type Strains, Phase IV (KMG-IV): sequencing the most valuable type-strain genomes for metagenomic binning, comparative biology and taxonomic classification.</title>
        <authorList>
            <person name="Goeker M."/>
        </authorList>
    </citation>
    <scope>NUCLEOTIDE SEQUENCE [LARGE SCALE GENOMIC DNA]</scope>
    <source>
        <strain evidence="2 3">DSM 25134</strain>
    </source>
</reference>
<dbReference type="InterPro" id="IPR020004">
    <property type="entry name" value="UDP-GlcNAc_Epase"/>
</dbReference>
<gene>
    <name evidence="2" type="ORF">DFR38_104141</name>
</gene>
<dbReference type="CDD" id="cd03786">
    <property type="entry name" value="GTB_UDP-GlcNAc_2-Epimerase"/>
    <property type="match status" value="1"/>
</dbReference>
<dbReference type="InterPro" id="IPR029767">
    <property type="entry name" value="WecB-like"/>
</dbReference>
<dbReference type="NCBIfam" id="TIGR03568">
    <property type="entry name" value="NeuC_NnaA"/>
    <property type="match status" value="1"/>
</dbReference>
<proteinExistence type="predicted"/>
<dbReference type="OrthoDB" id="9803238at2"/>
<dbReference type="Pfam" id="PF02350">
    <property type="entry name" value="Epimerase_2"/>
    <property type="match status" value="1"/>
</dbReference>
<dbReference type="PANTHER" id="PTHR43174">
    <property type="entry name" value="UDP-N-ACETYLGLUCOSAMINE 2-EPIMERASE"/>
    <property type="match status" value="1"/>
</dbReference>
<dbReference type="AlphaFoldDB" id="A0A318JJP1"/>
<dbReference type="Proteomes" id="UP000248395">
    <property type="component" value="Unassembled WGS sequence"/>
</dbReference>
<dbReference type="SUPFAM" id="SSF53756">
    <property type="entry name" value="UDP-Glycosyltransferase/glycogen phosphorylase"/>
    <property type="match status" value="1"/>
</dbReference>
<dbReference type="PANTHER" id="PTHR43174:SF3">
    <property type="entry name" value="UDP-N-ACETYLGLUCOSAMINE 2-EPIMERASE"/>
    <property type="match status" value="1"/>
</dbReference>
<organism evidence="2 3">
    <name type="scientific">Aquitalea magnusonii</name>
    <dbReference type="NCBI Taxonomy" id="332411"/>
    <lineage>
        <taxon>Bacteria</taxon>
        <taxon>Pseudomonadati</taxon>
        <taxon>Pseudomonadota</taxon>
        <taxon>Betaproteobacteria</taxon>
        <taxon>Neisseriales</taxon>
        <taxon>Chromobacteriaceae</taxon>
        <taxon>Aquitalea</taxon>
    </lineage>
</organism>
<dbReference type="InterPro" id="IPR003331">
    <property type="entry name" value="UDP_GlcNAc_Epimerase_2_dom"/>
</dbReference>
<keyword evidence="3" id="KW-1185">Reference proteome</keyword>
<accession>A0A318JJP1</accession>
<dbReference type="RefSeq" id="WP_059284749.1">
    <property type="nucleotide sequence ID" value="NZ_LNQU01000007.1"/>
</dbReference>
<name>A0A318JJP1_9NEIS</name>
<evidence type="ECO:0000313" key="2">
    <source>
        <dbReference type="EMBL" id="PXX49499.1"/>
    </source>
</evidence>
<evidence type="ECO:0000259" key="1">
    <source>
        <dbReference type="Pfam" id="PF02350"/>
    </source>
</evidence>